<reference evidence="7 8" key="1">
    <citation type="submission" date="2018-06" db="EMBL/GenBank/DDBJ databases">
        <title>Genomic Encyclopedia of Type Strains, Phase IV (KMG-IV): sequencing the most valuable type-strain genomes for metagenomic binning, comparative biology and taxonomic classification.</title>
        <authorList>
            <person name="Goeker M."/>
        </authorList>
    </citation>
    <scope>NUCLEOTIDE SEQUENCE [LARGE SCALE GENOMIC DNA]</scope>
    <source>
        <strain evidence="7 8">DSM 25532</strain>
    </source>
</reference>
<dbReference type="AlphaFoldDB" id="A0A366HFK7"/>
<keyword evidence="4 6" id="KW-1133">Transmembrane helix</keyword>
<sequence length="127" mass="13732">MNFSPVKLRAACVLGFTGVALGAFGAHALKDHWKETLDAVEAAYRLDIWETGVFYHLVHAVVLLVLAFGCPEKHQGKLASYSFVIGVNIFSGSLYMLAITGLKWMGAIVPIGGMLLLAGWVLTALRK</sequence>
<dbReference type="EMBL" id="QNRR01000007">
    <property type="protein sequence ID" value="RBP41354.1"/>
    <property type="molecule type" value="Genomic_DNA"/>
</dbReference>
<gene>
    <name evidence="7" type="ORF">DES53_107185</name>
</gene>
<protein>
    <submittedName>
        <fullName evidence="7">Uncharacterized membrane protein YgdD (TMEM256/DUF423 family)</fullName>
    </submittedName>
</protein>
<evidence type="ECO:0000256" key="2">
    <source>
        <dbReference type="ARBA" id="ARBA00009694"/>
    </source>
</evidence>
<keyword evidence="3 6" id="KW-0812">Transmembrane</keyword>
<comment type="subcellular location">
    <subcellularLocation>
        <location evidence="1">Membrane</location>
        <topology evidence="1">Multi-pass membrane protein</topology>
    </subcellularLocation>
</comment>
<organism evidence="7 8">
    <name type="scientific">Roseimicrobium gellanilyticum</name>
    <dbReference type="NCBI Taxonomy" id="748857"/>
    <lineage>
        <taxon>Bacteria</taxon>
        <taxon>Pseudomonadati</taxon>
        <taxon>Verrucomicrobiota</taxon>
        <taxon>Verrucomicrobiia</taxon>
        <taxon>Verrucomicrobiales</taxon>
        <taxon>Verrucomicrobiaceae</taxon>
        <taxon>Roseimicrobium</taxon>
    </lineage>
</organism>
<dbReference type="Pfam" id="PF04241">
    <property type="entry name" value="DUF423"/>
    <property type="match status" value="1"/>
</dbReference>
<evidence type="ECO:0000256" key="5">
    <source>
        <dbReference type="ARBA" id="ARBA00023136"/>
    </source>
</evidence>
<comment type="similarity">
    <text evidence="2">Belongs to the UPF0382 family.</text>
</comment>
<keyword evidence="5 6" id="KW-0472">Membrane</keyword>
<evidence type="ECO:0000256" key="4">
    <source>
        <dbReference type="ARBA" id="ARBA00022989"/>
    </source>
</evidence>
<evidence type="ECO:0000256" key="3">
    <source>
        <dbReference type="ARBA" id="ARBA00022692"/>
    </source>
</evidence>
<evidence type="ECO:0000256" key="6">
    <source>
        <dbReference type="SAM" id="Phobius"/>
    </source>
</evidence>
<dbReference type="PANTHER" id="PTHR43461:SF1">
    <property type="entry name" value="TRANSMEMBRANE PROTEIN 256"/>
    <property type="match status" value="1"/>
</dbReference>
<dbReference type="Proteomes" id="UP000253426">
    <property type="component" value="Unassembled WGS sequence"/>
</dbReference>
<dbReference type="GO" id="GO:0016020">
    <property type="term" value="C:membrane"/>
    <property type="evidence" value="ECO:0007669"/>
    <property type="project" value="UniProtKB-SubCell"/>
</dbReference>
<dbReference type="OrthoDB" id="9802121at2"/>
<comment type="caution">
    <text evidence="7">The sequence shown here is derived from an EMBL/GenBank/DDBJ whole genome shotgun (WGS) entry which is preliminary data.</text>
</comment>
<feature type="transmembrane region" description="Helical" evidence="6">
    <location>
        <begin position="104"/>
        <end position="125"/>
    </location>
</feature>
<keyword evidence="8" id="KW-1185">Reference proteome</keyword>
<proteinExistence type="inferred from homology"/>
<evidence type="ECO:0000256" key="1">
    <source>
        <dbReference type="ARBA" id="ARBA00004141"/>
    </source>
</evidence>
<dbReference type="RefSeq" id="WP_113959989.1">
    <property type="nucleotide sequence ID" value="NZ_QNRR01000007.1"/>
</dbReference>
<feature type="transmembrane region" description="Helical" evidence="6">
    <location>
        <begin position="78"/>
        <end position="98"/>
    </location>
</feature>
<evidence type="ECO:0000313" key="8">
    <source>
        <dbReference type="Proteomes" id="UP000253426"/>
    </source>
</evidence>
<dbReference type="PANTHER" id="PTHR43461">
    <property type="entry name" value="TRANSMEMBRANE PROTEIN 256"/>
    <property type="match status" value="1"/>
</dbReference>
<dbReference type="InterPro" id="IPR006696">
    <property type="entry name" value="DUF423"/>
</dbReference>
<evidence type="ECO:0000313" key="7">
    <source>
        <dbReference type="EMBL" id="RBP41354.1"/>
    </source>
</evidence>
<accession>A0A366HFK7</accession>
<name>A0A366HFK7_9BACT</name>
<feature type="transmembrane region" description="Helical" evidence="6">
    <location>
        <begin position="52"/>
        <end position="71"/>
    </location>
</feature>